<name>A0AAD5MCS5_PARTN</name>
<organism evidence="1 2">
    <name type="scientific">Parelaphostrongylus tenuis</name>
    <name type="common">Meningeal worm</name>
    <dbReference type="NCBI Taxonomy" id="148309"/>
    <lineage>
        <taxon>Eukaryota</taxon>
        <taxon>Metazoa</taxon>
        <taxon>Ecdysozoa</taxon>
        <taxon>Nematoda</taxon>
        <taxon>Chromadorea</taxon>
        <taxon>Rhabditida</taxon>
        <taxon>Rhabditina</taxon>
        <taxon>Rhabditomorpha</taxon>
        <taxon>Strongyloidea</taxon>
        <taxon>Metastrongylidae</taxon>
        <taxon>Parelaphostrongylus</taxon>
    </lineage>
</organism>
<keyword evidence="2" id="KW-1185">Reference proteome</keyword>
<comment type="caution">
    <text evidence="1">The sequence shown here is derived from an EMBL/GenBank/DDBJ whole genome shotgun (WGS) entry which is preliminary data.</text>
</comment>
<accession>A0AAD5MCS5</accession>
<dbReference type="AlphaFoldDB" id="A0AAD5MCS5"/>
<gene>
    <name evidence="1" type="primary">WRT1</name>
    <name evidence="1" type="ORF">KIN20_000103</name>
</gene>
<reference evidence="1" key="1">
    <citation type="submission" date="2021-06" db="EMBL/GenBank/DDBJ databases">
        <title>Parelaphostrongylus tenuis whole genome reference sequence.</title>
        <authorList>
            <person name="Garwood T.J."/>
            <person name="Larsen P.A."/>
            <person name="Fountain-Jones N.M."/>
            <person name="Garbe J.R."/>
            <person name="Macchietto M.G."/>
            <person name="Kania S.A."/>
            <person name="Gerhold R.W."/>
            <person name="Richards J.E."/>
            <person name="Wolf T.M."/>
        </authorList>
    </citation>
    <scope>NUCLEOTIDE SEQUENCE</scope>
    <source>
        <strain evidence="1">MNPRO001-30</strain>
        <tissue evidence="1">Meninges</tissue>
    </source>
</reference>
<sequence>MVGKADFTKLSVLFLGEVLRDGRQTGFDLISNVRKIDSEDESAYELTVVRMNCLPDPVETH</sequence>
<protein>
    <submittedName>
        <fullName evidence="1">Warthog protein 1</fullName>
    </submittedName>
</protein>
<evidence type="ECO:0000313" key="1">
    <source>
        <dbReference type="EMBL" id="KAJ1345544.1"/>
    </source>
</evidence>
<evidence type="ECO:0000313" key="2">
    <source>
        <dbReference type="Proteomes" id="UP001196413"/>
    </source>
</evidence>
<dbReference type="EMBL" id="JAHQIW010000011">
    <property type="protein sequence ID" value="KAJ1345544.1"/>
    <property type="molecule type" value="Genomic_DNA"/>
</dbReference>
<proteinExistence type="predicted"/>
<dbReference type="Proteomes" id="UP001196413">
    <property type="component" value="Unassembled WGS sequence"/>
</dbReference>